<gene>
    <name evidence="2" type="ORF">GCM10023346_01430</name>
</gene>
<feature type="region of interest" description="Disordered" evidence="1">
    <location>
        <begin position="76"/>
        <end position="97"/>
    </location>
</feature>
<evidence type="ECO:0000313" key="2">
    <source>
        <dbReference type="EMBL" id="GAA5188689.1"/>
    </source>
</evidence>
<dbReference type="EMBL" id="BAABKK010000001">
    <property type="protein sequence ID" value="GAA5188689.1"/>
    <property type="molecule type" value="Genomic_DNA"/>
</dbReference>
<dbReference type="RefSeq" id="WP_345446910.1">
    <property type="nucleotide sequence ID" value="NZ_BAABKK010000001.1"/>
</dbReference>
<reference evidence="3" key="1">
    <citation type="journal article" date="2019" name="Int. J. Syst. Evol. Microbiol.">
        <title>The Global Catalogue of Microorganisms (GCM) 10K type strain sequencing project: providing services to taxonomists for standard genome sequencing and annotation.</title>
        <authorList>
            <consortium name="The Broad Institute Genomics Platform"/>
            <consortium name="The Broad Institute Genome Sequencing Center for Infectious Disease"/>
            <person name="Wu L."/>
            <person name="Ma J."/>
        </authorList>
    </citation>
    <scope>NUCLEOTIDE SEQUENCE [LARGE SCALE GENOMIC DNA]</scope>
    <source>
        <strain evidence="3">JCM 18514</strain>
    </source>
</reference>
<keyword evidence="3" id="KW-1185">Reference proteome</keyword>
<accession>A0ABP9RZK0</accession>
<comment type="caution">
    <text evidence="2">The sequence shown here is derived from an EMBL/GenBank/DDBJ whole genome shotgun (WGS) entry which is preliminary data.</text>
</comment>
<evidence type="ECO:0000256" key="1">
    <source>
        <dbReference type="SAM" id="MobiDB-lite"/>
    </source>
</evidence>
<name>A0ABP9RZK0_9MICC</name>
<protein>
    <submittedName>
        <fullName evidence="2">Uncharacterized protein</fullName>
    </submittedName>
</protein>
<proteinExistence type="predicted"/>
<sequence>MVPTRATDAGEEFLSKLLDSTAALGINGISCCGNPGTRAPTVAEAPAAAVDVVASAGLAEAVDDVGAAPWDAVPAGDDPQAEMVNATPVANKARLTG</sequence>
<evidence type="ECO:0000313" key="3">
    <source>
        <dbReference type="Proteomes" id="UP001500200"/>
    </source>
</evidence>
<dbReference type="Proteomes" id="UP001500200">
    <property type="component" value="Unassembled WGS sequence"/>
</dbReference>
<organism evidence="2 3">
    <name type="scientific">Arthrobacter gyeryongensis</name>
    <dbReference type="NCBI Taxonomy" id="1650592"/>
    <lineage>
        <taxon>Bacteria</taxon>
        <taxon>Bacillati</taxon>
        <taxon>Actinomycetota</taxon>
        <taxon>Actinomycetes</taxon>
        <taxon>Micrococcales</taxon>
        <taxon>Micrococcaceae</taxon>
        <taxon>Arthrobacter</taxon>
    </lineage>
</organism>